<protein>
    <recommendedName>
        <fullName evidence="9">Sec-independent protein translocase protein TatA</fullName>
    </recommendedName>
</protein>
<dbReference type="PANTHER" id="PTHR42982">
    <property type="entry name" value="SEC-INDEPENDENT PROTEIN TRANSLOCASE PROTEIN TATA"/>
    <property type="match status" value="1"/>
</dbReference>
<comment type="similarity">
    <text evidence="9">Belongs to the TatA/E family.</text>
</comment>
<evidence type="ECO:0000256" key="1">
    <source>
        <dbReference type="ARBA" id="ARBA00004162"/>
    </source>
</evidence>
<evidence type="ECO:0000256" key="3">
    <source>
        <dbReference type="ARBA" id="ARBA00022475"/>
    </source>
</evidence>
<evidence type="ECO:0000256" key="6">
    <source>
        <dbReference type="ARBA" id="ARBA00022989"/>
    </source>
</evidence>
<dbReference type="InterPro" id="IPR006312">
    <property type="entry name" value="TatA/E"/>
</dbReference>
<dbReference type="PANTHER" id="PTHR42982:SF1">
    <property type="entry name" value="SEC-INDEPENDENT PROTEIN TRANSLOCASE PROTEIN TATA"/>
    <property type="match status" value="1"/>
</dbReference>
<evidence type="ECO:0000256" key="5">
    <source>
        <dbReference type="ARBA" id="ARBA00022927"/>
    </source>
</evidence>
<evidence type="ECO:0000256" key="2">
    <source>
        <dbReference type="ARBA" id="ARBA00022448"/>
    </source>
</evidence>
<reference evidence="11" key="1">
    <citation type="submission" date="2020-12" db="EMBL/GenBank/DDBJ databases">
        <title>Methylobrevis albus sp. nov., isolated from fresh water lack sediment.</title>
        <authorList>
            <person name="Zou Q."/>
        </authorList>
    </citation>
    <scope>NUCLEOTIDE SEQUENCE</scope>
    <source>
        <strain evidence="11">L22</strain>
    </source>
</reference>
<dbReference type="AlphaFoldDB" id="A0A931I2C2"/>
<proteinExistence type="inferred from homology"/>
<gene>
    <name evidence="9" type="primary">tatA</name>
    <name evidence="11" type="ORF">I5731_14130</name>
</gene>
<evidence type="ECO:0000256" key="7">
    <source>
        <dbReference type="ARBA" id="ARBA00023010"/>
    </source>
</evidence>
<keyword evidence="3 9" id="KW-1003">Cell membrane</keyword>
<dbReference type="GO" id="GO:0033281">
    <property type="term" value="C:TAT protein transport complex"/>
    <property type="evidence" value="ECO:0007669"/>
    <property type="project" value="UniProtKB-UniRule"/>
</dbReference>
<keyword evidence="7 9" id="KW-0811">Translocation</keyword>
<evidence type="ECO:0000256" key="8">
    <source>
        <dbReference type="ARBA" id="ARBA00023136"/>
    </source>
</evidence>
<keyword evidence="6 9" id="KW-1133">Transmembrane helix</keyword>
<dbReference type="GO" id="GO:0008320">
    <property type="term" value="F:protein transmembrane transporter activity"/>
    <property type="evidence" value="ECO:0007669"/>
    <property type="project" value="UniProtKB-UniRule"/>
</dbReference>
<dbReference type="GO" id="GO:0043953">
    <property type="term" value="P:protein transport by the Tat complex"/>
    <property type="evidence" value="ECO:0007669"/>
    <property type="project" value="UniProtKB-UniRule"/>
</dbReference>
<keyword evidence="4 9" id="KW-0812">Transmembrane</keyword>
<feature type="region of interest" description="Disordered" evidence="10">
    <location>
        <begin position="47"/>
        <end position="73"/>
    </location>
</feature>
<keyword evidence="12" id="KW-1185">Reference proteome</keyword>
<dbReference type="Gene3D" id="1.20.5.3310">
    <property type="match status" value="1"/>
</dbReference>
<comment type="subunit">
    <text evidence="9">The Tat system comprises two distinct complexes: a TatABC complex, containing multiple copies of TatA, TatB and TatC subunits, and a separate TatA complex, containing only TatA subunits. Substrates initially bind to the TatABC complex, which probably triggers association of the separate TatA complex to form the active translocon.</text>
</comment>
<keyword evidence="5 9" id="KW-0653">Protein transport</keyword>
<evidence type="ECO:0000256" key="4">
    <source>
        <dbReference type="ARBA" id="ARBA00022692"/>
    </source>
</evidence>
<comment type="caution">
    <text evidence="11">The sequence shown here is derived from an EMBL/GenBank/DDBJ whole genome shotgun (WGS) entry which is preliminary data.</text>
</comment>
<sequence>MGSFSIWHWLIVLAVVLLLFGRGKIPELMGDVAKGIKNFKKGMSEDTAEAKTLESKSGEPMPTEKAKDVNSLG</sequence>
<dbReference type="HAMAP" id="MF_00236">
    <property type="entry name" value="TatA_E"/>
    <property type="match status" value="1"/>
</dbReference>
<dbReference type="Proteomes" id="UP000631694">
    <property type="component" value="Unassembled WGS sequence"/>
</dbReference>
<dbReference type="InterPro" id="IPR003369">
    <property type="entry name" value="TatA/B/E"/>
</dbReference>
<dbReference type="RefSeq" id="WP_197312048.1">
    <property type="nucleotide sequence ID" value="NZ_JADZLT010000052.1"/>
</dbReference>
<keyword evidence="2 9" id="KW-0813">Transport</keyword>
<evidence type="ECO:0000313" key="12">
    <source>
        <dbReference type="Proteomes" id="UP000631694"/>
    </source>
</evidence>
<evidence type="ECO:0000256" key="10">
    <source>
        <dbReference type="SAM" id="MobiDB-lite"/>
    </source>
</evidence>
<feature type="transmembrane region" description="Helical" evidence="9">
    <location>
        <begin position="6"/>
        <end position="25"/>
    </location>
</feature>
<evidence type="ECO:0000256" key="9">
    <source>
        <dbReference type="HAMAP-Rule" id="MF_00236"/>
    </source>
</evidence>
<organism evidence="11 12">
    <name type="scientific">Methylobrevis albus</name>
    <dbReference type="NCBI Taxonomy" id="2793297"/>
    <lineage>
        <taxon>Bacteria</taxon>
        <taxon>Pseudomonadati</taxon>
        <taxon>Pseudomonadota</taxon>
        <taxon>Alphaproteobacteria</taxon>
        <taxon>Hyphomicrobiales</taxon>
        <taxon>Pleomorphomonadaceae</taxon>
        <taxon>Methylobrevis</taxon>
    </lineage>
</organism>
<comment type="subcellular location">
    <subcellularLocation>
        <location evidence="1 9">Cell membrane</location>
        <topology evidence="1 9">Single-pass membrane protein</topology>
    </subcellularLocation>
</comment>
<keyword evidence="8 9" id="KW-0472">Membrane</keyword>
<dbReference type="NCBIfam" id="TIGR01411">
    <property type="entry name" value="tatAE"/>
    <property type="match status" value="1"/>
</dbReference>
<comment type="function">
    <text evidence="9">Part of the twin-arginine translocation (Tat) system that transports large folded proteins containing a characteristic twin-arginine motif in their signal peptide across membranes. TatA could form the protein-conducting channel of the Tat system.</text>
</comment>
<name>A0A931I2C2_9HYPH</name>
<accession>A0A931I2C2</accession>
<dbReference type="Pfam" id="PF02416">
    <property type="entry name" value="TatA_B_E"/>
    <property type="match status" value="1"/>
</dbReference>
<dbReference type="NCBIfam" id="NF001940">
    <property type="entry name" value="PRK00720.1"/>
    <property type="match status" value="1"/>
</dbReference>
<evidence type="ECO:0000313" key="11">
    <source>
        <dbReference type="EMBL" id="MBH0238967.1"/>
    </source>
</evidence>
<dbReference type="EMBL" id="JADZLT010000052">
    <property type="protein sequence ID" value="MBH0238967.1"/>
    <property type="molecule type" value="Genomic_DNA"/>
</dbReference>